<keyword evidence="4" id="KW-1185">Reference proteome</keyword>
<dbReference type="Gene3D" id="3.20.20.380">
    <property type="entry name" value="Copper homeostasis (CutC) domain"/>
    <property type="match status" value="1"/>
</dbReference>
<dbReference type="EMBL" id="JAXLQG010000016">
    <property type="protein sequence ID" value="KAK5531875.1"/>
    <property type="molecule type" value="Genomic_DNA"/>
</dbReference>
<evidence type="ECO:0000313" key="4">
    <source>
        <dbReference type="Proteomes" id="UP001345827"/>
    </source>
</evidence>
<comment type="similarity">
    <text evidence="1">Belongs to the CutC family.</text>
</comment>
<dbReference type="AlphaFoldDB" id="A0AAV9Q183"/>
<dbReference type="GO" id="GO:0005507">
    <property type="term" value="F:copper ion binding"/>
    <property type="evidence" value="ECO:0007669"/>
    <property type="project" value="TreeGrafter"/>
</dbReference>
<gene>
    <name evidence="3" type="ORF">LTR25_008205</name>
</gene>
<comment type="caution">
    <text evidence="3">The sequence shown here is derived from an EMBL/GenBank/DDBJ whole genome shotgun (WGS) entry which is preliminary data.</text>
</comment>
<sequence length="241" mass="26479">MPWEEEEKSSFAGPMAIVEIASFNTQSGIIAREAGASRLELCDNADLGGTTPPIEWLTKIRSRDGTDIDVPINVMIRPRGGDFVYTALEFDRMKDSITEFKSTSKVDGFVFGTLTAERTVDVDRTTELVSLAAPLPCTFHRAFDELEDLYQGLEDVIRCRIRTILTSGGESNAVQGRKVLAQLVRQAGDRVVIMPGGGVRSMNLQLLHGDIQASAYHSSALFQPNTVVNAEEVCRMRAILL</sequence>
<evidence type="ECO:0000256" key="1">
    <source>
        <dbReference type="ARBA" id="ARBA00007768"/>
    </source>
</evidence>
<dbReference type="PANTHER" id="PTHR12598:SF0">
    <property type="entry name" value="COPPER HOMEOSTASIS PROTEIN CUTC HOMOLOG"/>
    <property type="match status" value="1"/>
</dbReference>
<evidence type="ECO:0000313" key="3">
    <source>
        <dbReference type="EMBL" id="KAK5531875.1"/>
    </source>
</evidence>
<reference evidence="3 4" key="1">
    <citation type="submission" date="2023-06" db="EMBL/GenBank/DDBJ databases">
        <title>Black Yeasts Isolated from many extreme environments.</title>
        <authorList>
            <person name="Coleine C."/>
            <person name="Stajich J.E."/>
            <person name="Selbmann L."/>
        </authorList>
    </citation>
    <scope>NUCLEOTIDE SEQUENCE [LARGE SCALE GENOMIC DNA]</scope>
    <source>
        <strain evidence="3 4">CCFEE 5887</strain>
    </source>
</reference>
<dbReference type="HAMAP" id="MF_00795">
    <property type="entry name" value="CutC"/>
    <property type="match status" value="1"/>
</dbReference>
<evidence type="ECO:0000256" key="2">
    <source>
        <dbReference type="ARBA" id="ARBA00019014"/>
    </source>
</evidence>
<dbReference type="InterPro" id="IPR005627">
    <property type="entry name" value="CutC-like"/>
</dbReference>
<dbReference type="PANTHER" id="PTHR12598">
    <property type="entry name" value="COPPER HOMEOSTASIS PROTEIN CUTC"/>
    <property type="match status" value="1"/>
</dbReference>
<organism evidence="3 4">
    <name type="scientific">Vermiconidia calcicola</name>
    <dbReference type="NCBI Taxonomy" id="1690605"/>
    <lineage>
        <taxon>Eukaryota</taxon>
        <taxon>Fungi</taxon>
        <taxon>Dikarya</taxon>
        <taxon>Ascomycota</taxon>
        <taxon>Pezizomycotina</taxon>
        <taxon>Dothideomycetes</taxon>
        <taxon>Dothideomycetidae</taxon>
        <taxon>Mycosphaerellales</taxon>
        <taxon>Extremaceae</taxon>
        <taxon>Vermiconidia</taxon>
    </lineage>
</organism>
<dbReference type="InterPro" id="IPR036822">
    <property type="entry name" value="CutC-like_dom_sf"/>
</dbReference>
<dbReference type="Proteomes" id="UP001345827">
    <property type="component" value="Unassembled WGS sequence"/>
</dbReference>
<accession>A0AAV9Q183</accession>
<protein>
    <recommendedName>
        <fullName evidence="2">Copper homeostasis protein cutC homolog</fullName>
    </recommendedName>
</protein>
<dbReference type="Pfam" id="PF03932">
    <property type="entry name" value="CutC"/>
    <property type="match status" value="1"/>
</dbReference>
<name>A0AAV9Q183_9PEZI</name>
<dbReference type="SUPFAM" id="SSF110395">
    <property type="entry name" value="CutC-like"/>
    <property type="match status" value="1"/>
</dbReference>
<proteinExistence type="inferred from homology"/>